<gene>
    <name evidence="1" type="ORF">QAD02_014962</name>
</gene>
<protein>
    <submittedName>
        <fullName evidence="1">Uncharacterized protein</fullName>
    </submittedName>
</protein>
<organism evidence="1 2">
    <name type="scientific">Eretmocerus hayati</name>
    <dbReference type="NCBI Taxonomy" id="131215"/>
    <lineage>
        <taxon>Eukaryota</taxon>
        <taxon>Metazoa</taxon>
        <taxon>Ecdysozoa</taxon>
        <taxon>Arthropoda</taxon>
        <taxon>Hexapoda</taxon>
        <taxon>Insecta</taxon>
        <taxon>Pterygota</taxon>
        <taxon>Neoptera</taxon>
        <taxon>Endopterygota</taxon>
        <taxon>Hymenoptera</taxon>
        <taxon>Apocrita</taxon>
        <taxon>Proctotrupomorpha</taxon>
        <taxon>Chalcidoidea</taxon>
        <taxon>Aphelinidae</taxon>
        <taxon>Aphelininae</taxon>
        <taxon>Eretmocerus</taxon>
    </lineage>
</organism>
<proteinExistence type="predicted"/>
<name>A0ACC2P6X9_9HYME</name>
<evidence type="ECO:0000313" key="2">
    <source>
        <dbReference type="Proteomes" id="UP001239111"/>
    </source>
</evidence>
<sequence>MMESAQGLPIEDWPLLRDSLKRDWPIYAYYYNWAINAIKWRKKDPKSAWSIYCPGGRYDAGAFIATASNGEYTVIVFAFEESKDMLQKIITDSDVIDWSREITFAVVHQTFADVLERAIENMKFIKKISFATMKKTTTINYFQSKDECLQFEFQVPDDCYLRPLDVSHIPLVNSLWPHQNRKNPELSQKYLETFVKLNTSAGLFRKEDDALVSWILHDDIGSLGTLQTVEAHKQKGYGKIVAKALAKNLAEREGLDSTLFIVQSNVASQKLFNSLGYRPLKKVCWITLDMKY</sequence>
<evidence type="ECO:0000313" key="1">
    <source>
        <dbReference type="EMBL" id="KAJ8679175.1"/>
    </source>
</evidence>
<dbReference type="Proteomes" id="UP001239111">
    <property type="component" value="Chromosome 2"/>
</dbReference>
<keyword evidence="2" id="KW-1185">Reference proteome</keyword>
<reference evidence="1" key="1">
    <citation type="submission" date="2023-04" db="EMBL/GenBank/DDBJ databases">
        <title>A chromosome-level genome assembly of the parasitoid wasp Eretmocerus hayati.</title>
        <authorList>
            <person name="Zhong Y."/>
            <person name="Liu S."/>
            <person name="Liu Y."/>
        </authorList>
    </citation>
    <scope>NUCLEOTIDE SEQUENCE</scope>
    <source>
        <strain evidence="1">ZJU_SS_LIU_2023</strain>
    </source>
</reference>
<accession>A0ACC2P6X9</accession>
<dbReference type="EMBL" id="CM056742">
    <property type="protein sequence ID" value="KAJ8679175.1"/>
    <property type="molecule type" value="Genomic_DNA"/>
</dbReference>
<comment type="caution">
    <text evidence="1">The sequence shown here is derived from an EMBL/GenBank/DDBJ whole genome shotgun (WGS) entry which is preliminary data.</text>
</comment>